<dbReference type="EMBL" id="JADNRY010000067">
    <property type="protein sequence ID" value="KAF9067899.1"/>
    <property type="molecule type" value="Genomic_DNA"/>
</dbReference>
<gene>
    <name evidence="1" type="ORF">BDP27DRAFT_1422502</name>
</gene>
<dbReference type="InterPro" id="IPR038192">
    <property type="entry name" value="CSTF_C_sf"/>
</dbReference>
<keyword evidence="2" id="KW-1185">Reference proteome</keyword>
<evidence type="ECO:0000313" key="2">
    <source>
        <dbReference type="Proteomes" id="UP000772434"/>
    </source>
</evidence>
<comment type="caution">
    <text evidence="1">The sequence shown here is derived from an EMBL/GenBank/DDBJ whole genome shotgun (WGS) entry which is preliminary data.</text>
</comment>
<accession>A0A9P5PR84</accession>
<name>A0A9P5PR84_9AGAR</name>
<dbReference type="AlphaFoldDB" id="A0A9P5PR84"/>
<dbReference type="Proteomes" id="UP000772434">
    <property type="component" value="Unassembled WGS sequence"/>
</dbReference>
<proteinExistence type="predicted"/>
<organism evidence="1 2">
    <name type="scientific">Rhodocollybia butyracea</name>
    <dbReference type="NCBI Taxonomy" id="206335"/>
    <lineage>
        <taxon>Eukaryota</taxon>
        <taxon>Fungi</taxon>
        <taxon>Dikarya</taxon>
        <taxon>Basidiomycota</taxon>
        <taxon>Agaricomycotina</taxon>
        <taxon>Agaricomycetes</taxon>
        <taxon>Agaricomycetidae</taxon>
        <taxon>Agaricales</taxon>
        <taxon>Marasmiineae</taxon>
        <taxon>Omphalotaceae</taxon>
        <taxon>Rhodocollybia</taxon>
    </lineage>
</organism>
<reference evidence="1" key="1">
    <citation type="submission" date="2020-11" db="EMBL/GenBank/DDBJ databases">
        <authorList>
            <consortium name="DOE Joint Genome Institute"/>
            <person name="Ahrendt S."/>
            <person name="Riley R."/>
            <person name="Andreopoulos W."/>
            <person name="Labutti K."/>
            <person name="Pangilinan J."/>
            <person name="Ruiz-Duenas F.J."/>
            <person name="Barrasa J.M."/>
            <person name="Sanchez-Garcia M."/>
            <person name="Camarero S."/>
            <person name="Miyauchi S."/>
            <person name="Serrano A."/>
            <person name="Linde D."/>
            <person name="Babiker R."/>
            <person name="Drula E."/>
            <person name="Ayuso-Fernandez I."/>
            <person name="Pacheco R."/>
            <person name="Padilla G."/>
            <person name="Ferreira P."/>
            <person name="Barriuso J."/>
            <person name="Kellner H."/>
            <person name="Castanera R."/>
            <person name="Alfaro M."/>
            <person name="Ramirez L."/>
            <person name="Pisabarro A.G."/>
            <person name="Kuo A."/>
            <person name="Tritt A."/>
            <person name="Lipzen A."/>
            <person name="He G."/>
            <person name="Yan M."/>
            <person name="Ng V."/>
            <person name="Cullen D."/>
            <person name="Martin F."/>
            <person name="Rosso M.-N."/>
            <person name="Henrissat B."/>
            <person name="Hibbett D."/>
            <person name="Martinez A.T."/>
            <person name="Grigoriev I.V."/>
        </authorList>
    </citation>
    <scope>NUCLEOTIDE SEQUENCE</scope>
    <source>
        <strain evidence="1">AH 40177</strain>
    </source>
</reference>
<dbReference type="Gene3D" id="1.10.20.70">
    <property type="entry name" value="Transcription termination and cleavage factor, C-terminal domain"/>
    <property type="match status" value="1"/>
</dbReference>
<sequence length="126" mass="14044">MSDEQVNAPPETERAAILQLRKQFAVQELTGDDGKYIQVVCRRTSFNRADNSYKDATYSELDNASVAYVIRHYYLMQSTRSTGGDIVPAHALGQFVADKKLEDDVIVSLAVGSWLGTTPYPVNKKK</sequence>
<evidence type="ECO:0000313" key="1">
    <source>
        <dbReference type="EMBL" id="KAF9067899.1"/>
    </source>
</evidence>
<protein>
    <submittedName>
        <fullName evidence="1">Uncharacterized protein</fullName>
    </submittedName>
</protein>